<organism evidence="8 9">
    <name type="scientific">Pelagovum pacificum</name>
    <dbReference type="NCBI Taxonomy" id="2588711"/>
    <lineage>
        <taxon>Bacteria</taxon>
        <taxon>Pseudomonadati</taxon>
        <taxon>Pseudomonadota</taxon>
        <taxon>Alphaproteobacteria</taxon>
        <taxon>Rhodobacterales</taxon>
        <taxon>Paracoccaceae</taxon>
        <taxon>Pelagovum</taxon>
    </lineage>
</organism>
<dbReference type="InterPro" id="IPR011006">
    <property type="entry name" value="CheY-like_superfamily"/>
</dbReference>
<dbReference type="PANTHER" id="PTHR43214:SF24">
    <property type="entry name" value="TRANSCRIPTIONAL REGULATORY PROTEIN NARL-RELATED"/>
    <property type="match status" value="1"/>
</dbReference>
<reference evidence="8 9" key="1">
    <citation type="submission" date="2019-06" db="EMBL/GenBank/DDBJ databases">
        <title>Genome of new Rhodobacteraceae sp. SM1903.</title>
        <authorList>
            <person name="Ren X."/>
        </authorList>
    </citation>
    <scope>NUCLEOTIDE SEQUENCE [LARGE SCALE GENOMIC DNA]</scope>
    <source>
        <strain evidence="8 9">SM1903</strain>
    </source>
</reference>
<dbReference type="PANTHER" id="PTHR43214">
    <property type="entry name" value="TWO-COMPONENT RESPONSE REGULATOR"/>
    <property type="match status" value="1"/>
</dbReference>
<evidence type="ECO:0000256" key="5">
    <source>
        <dbReference type="PROSITE-ProRule" id="PRU00169"/>
    </source>
</evidence>
<dbReference type="InterPro" id="IPR058245">
    <property type="entry name" value="NreC/VraR/RcsB-like_REC"/>
</dbReference>
<feature type="domain" description="HTH luxR-type" evidence="6">
    <location>
        <begin position="145"/>
        <end position="210"/>
    </location>
</feature>
<dbReference type="OrthoDB" id="9814495at2"/>
<evidence type="ECO:0000259" key="7">
    <source>
        <dbReference type="PROSITE" id="PS50110"/>
    </source>
</evidence>
<keyword evidence="4" id="KW-0804">Transcription</keyword>
<evidence type="ECO:0000313" key="9">
    <source>
        <dbReference type="Proteomes" id="UP000314011"/>
    </source>
</evidence>
<name>A0A5C5GDF2_9RHOB</name>
<gene>
    <name evidence="8" type="ORF">FHY64_02535</name>
</gene>
<dbReference type="InterPro" id="IPR001789">
    <property type="entry name" value="Sig_transdc_resp-reg_receiver"/>
</dbReference>
<dbReference type="PROSITE" id="PS50043">
    <property type="entry name" value="HTH_LUXR_2"/>
    <property type="match status" value="1"/>
</dbReference>
<accession>A0A5C5GDF2</accession>
<dbReference type="CDD" id="cd17535">
    <property type="entry name" value="REC_NarL-like"/>
    <property type="match status" value="1"/>
</dbReference>
<dbReference type="SMART" id="SM00448">
    <property type="entry name" value="REC"/>
    <property type="match status" value="1"/>
</dbReference>
<dbReference type="InterPro" id="IPR039420">
    <property type="entry name" value="WalR-like"/>
</dbReference>
<proteinExistence type="predicted"/>
<keyword evidence="2" id="KW-0805">Transcription regulation</keyword>
<dbReference type="PRINTS" id="PR00038">
    <property type="entry name" value="HTHLUXR"/>
</dbReference>
<evidence type="ECO:0000256" key="4">
    <source>
        <dbReference type="ARBA" id="ARBA00023163"/>
    </source>
</evidence>
<feature type="domain" description="Response regulatory" evidence="7">
    <location>
        <begin position="4"/>
        <end position="120"/>
    </location>
</feature>
<keyword evidence="1 5" id="KW-0597">Phosphoprotein</keyword>
<dbReference type="GO" id="GO:0000160">
    <property type="term" value="P:phosphorelay signal transduction system"/>
    <property type="evidence" value="ECO:0007669"/>
    <property type="project" value="InterPro"/>
</dbReference>
<dbReference type="Proteomes" id="UP000314011">
    <property type="component" value="Unassembled WGS sequence"/>
</dbReference>
<keyword evidence="3" id="KW-0238">DNA-binding</keyword>
<dbReference type="PROSITE" id="PS50110">
    <property type="entry name" value="RESPONSE_REGULATORY"/>
    <property type="match status" value="1"/>
</dbReference>
<dbReference type="Gene3D" id="3.40.50.2300">
    <property type="match status" value="1"/>
</dbReference>
<dbReference type="SUPFAM" id="SSF52172">
    <property type="entry name" value="CheY-like"/>
    <property type="match status" value="1"/>
</dbReference>
<dbReference type="SUPFAM" id="SSF46894">
    <property type="entry name" value="C-terminal effector domain of the bipartite response regulators"/>
    <property type="match status" value="1"/>
</dbReference>
<evidence type="ECO:0000259" key="6">
    <source>
        <dbReference type="PROSITE" id="PS50043"/>
    </source>
</evidence>
<dbReference type="Pfam" id="PF00196">
    <property type="entry name" value="GerE"/>
    <property type="match status" value="1"/>
</dbReference>
<keyword evidence="9" id="KW-1185">Reference proteome</keyword>
<dbReference type="InterPro" id="IPR000792">
    <property type="entry name" value="Tscrpt_reg_LuxR_C"/>
</dbReference>
<evidence type="ECO:0000256" key="1">
    <source>
        <dbReference type="ARBA" id="ARBA00022553"/>
    </source>
</evidence>
<dbReference type="SMART" id="SM00421">
    <property type="entry name" value="HTH_LUXR"/>
    <property type="match status" value="1"/>
</dbReference>
<dbReference type="CDD" id="cd06170">
    <property type="entry name" value="LuxR_C_like"/>
    <property type="match status" value="1"/>
</dbReference>
<dbReference type="AlphaFoldDB" id="A0A5C5GDF2"/>
<sequence length="212" mass="23683">MTIRVMIVDDHEIFRQGVRSVLEDEEDITVVSEAGNARDARDLARSSAPDVITVDIRLGATDGIELVRKLKSVDNPPACVILSTYEDREYLVGALAAQADAYLLKSNSYETLADAIRTVHRNGRTLSEELISTMMEEYSRFADQQVRQDSGLNPKDVEMLRILAEGGRTSDIADQLHMTEVTVKRRIQDVCMKLHANNRVQAVAEAIRRGLI</sequence>
<feature type="modified residue" description="4-aspartylphosphate" evidence="5">
    <location>
        <position position="55"/>
    </location>
</feature>
<evidence type="ECO:0000256" key="3">
    <source>
        <dbReference type="ARBA" id="ARBA00023125"/>
    </source>
</evidence>
<dbReference type="InterPro" id="IPR016032">
    <property type="entry name" value="Sig_transdc_resp-reg_C-effctor"/>
</dbReference>
<protein>
    <submittedName>
        <fullName evidence="8">Response regulator transcription factor</fullName>
    </submittedName>
</protein>
<dbReference type="Pfam" id="PF00072">
    <property type="entry name" value="Response_reg"/>
    <property type="match status" value="1"/>
</dbReference>
<dbReference type="GO" id="GO:0003677">
    <property type="term" value="F:DNA binding"/>
    <property type="evidence" value="ECO:0007669"/>
    <property type="project" value="UniProtKB-KW"/>
</dbReference>
<dbReference type="GO" id="GO:0006355">
    <property type="term" value="P:regulation of DNA-templated transcription"/>
    <property type="evidence" value="ECO:0007669"/>
    <property type="project" value="InterPro"/>
</dbReference>
<evidence type="ECO:0000256" key="2">
    <source>
        <dbReference type="ARBA" id="ARBA00023015"/>
    </source>
</evidence>
<evidence type="ECO:0000313" key="8">
    <source>
        <dbReference type="EMBL" id="TNY32194.1"/>
    </source>
</evidence>
<dbReference type="RefSeq" id="WP_140192873.1">
    <property type="nucleotide sequence ID" value="NZ_CP065915.1"/>
</dbReference>
<dbReference type="EMBL" id="VFFF01000001">
    <property type="protein sequence ID" value="TNY32194.1"/>
    <property type="molecule type" value="Genomic_DNA"/>
</dbReference>
<comment type="caution">
    <text evidence="8">The sequence shown here is derived from an EMBL/GenBank/DDBJ whole genome shotgun (WGS) entry which is preliminary data.</text>
</comment>